<dbReference type="Proteomes" id="UP000007089">
    <property type="component" value="Chromosome"/>
</dbReference>
<evidence type="ECO:0000313" key="3">
    <source>
        <dbReference type="Proteomes" id="UP000007089"/>
    </source>
</evidence>
<dbReference type="RefSeq" id="WP_015935222.1">
    <property type="nucleotide sequence ID" value="NC_011891.1"/>
</dbReference>
<proteinExistence type="predicted"/>
<dbReference type="AlphaFoldDB" id="B8JAL1"/>
<dbReference type="KEGG" id="acp:A2cp1_4193"/>
<protein>
    <submittedName>
        <fullName evidence="2">Glycosyl transferase family 25</fullName>
    </submittedName>
</protein>
<sequence length="271" mass="30457">MASGVGAPAPAPLAPAVAAAWDALHRAFDRIFVITIERAAERQERVRTRLTGLDYRFHLGMDKRLLDPARRAAEGYDEAADRAAARRSRTMTPGELACAISHLQIYRAAVEHGWERVLVFEDDVLPRYEDLALLPQTLEQLPDDWELAYLGYTNFEKVTPYHRAKQATYLVAAALGLMKWTPAEIRRFHPRRFSENLKVAGLHHCAHAYAFTQAAARKLVAAQTPLARNADQLFVHMVLSGKLRAFVTEPKFFDQEAGSGKAADYSFIFHD</sequence>
<dbReference type="GO" id="GO:0016740">
    <property type="term" value="F:transferase activity"/>
    <property type="evidence" value="ECO:0007669"/>
    <property type="project" value="UniProtKB-KW"/>
</dbReference>
<keyword evidence="2" id="KW-0808">Transferase</keyword>
<accession>B8JAL1</accession>
<keyword evidence="3" id="KW-1185">Reference proteome</keyword>
<dbReference type="EMBL" id="CP001359">
    <property type="protein sequence ID" value="ACL67510.1"/>
    <property type="molecule type" value="Genomic_DNA"/>
</dbReference>
<dbReference type="InterPro" id="IPR002654">
    <property type="entry name" value="Glyco_trans_25"/>
</dbReference>
<dbReference type="CDD" id="cd06532">
    <property type="entry name" value="Glyco_transf_25"/>
    <property type="match status" value="1"/>
</dbReference>
<organism evidence="2 3">
    <name type="scientific">Anaeromyxobacter dehalogenans (strain ATCC BAA-258 / DSM 21875 / 2CP-1)</name>
    <dbReference type="NCBI Taxonomy" id="455488"/>
    <lineage>
        <taxon>Bacteria</taxon>
        <taxon>Pseudomonadati</taxon>
        <taxon>Myxococcota</taxon>
        <taxon>Myxococcia</taxon>
        <taxon>Myxococcales</taxon>
        <taxon>Cystobacterineae</taxon>
        <taxon>Anaeromyxobacteraceae</taxon>
        <taxon>Anaeromyxobacter</taxon>
    </lineage>
</organism>
<name>B8JAL1_ANAD2</name>
<evidence type="ECO:0000313" key="2">
    <source>
        <dbReference type="EMBL" id="ACL67510.1"/>
    </source>
</evidence>
<dbReference type="HOGENOM" id="CLU_1053298_0_0_7"/>
<dbReference type="Pfam" id="PF01755">
    <property type="entry name" value="Glyco_transf_25"/>
    <property type="match status" value="1"/>
</dbReference>
<dbReference type="CAZy" id="GT25">
    <property type="family name" value="Glycosyltransferase Family 25"/>
</dbReference>
<feature type="domain" description="Glycosyl transferase family 25" evidence="1">
    <location>
        <begin position="30"/>
        <end position="233"/>
    </location>
</feature>
<gene>
    <name evidence="2" type="ordered locus">A2cp1_4193</name>
</gene>
<reference evidence="2" key="1">
    <citation type="submission" date="2009-01" db="EMBL/GenBank/DDBJ databases">
        <title>Complete sequence of Anaeromyxobacter dehalogenans 2CP-1.</title>
        <authorList>
            <consortium name="US DOE Joint Genome Institute"/>
            <person name="Lucas S."/>
            <person name="Copeland A."/>
            <person name="Lapidus A."/>
            <person name="Glavina del Rio T."/>
            <person name="Dalin E."/>
            <person name="Tice H."/>
            <person name="Bruce D."/>
            <person name="Goodwin L."/>
            <person name="Pitluck S."/>
            <person name="Saunders E."/>
            <person name="Brettin T."/>
            <person name="Detter J.C."/>
            <person name="Han C."/>
            <person name="Larimer F."/>
            <person name="Land M."/>
            <person name="Hauser L."/>
            <person name="Kyrpides N."/>
            <person name="Ovchinnikova G."/>
            <person name="Beliaev A.S."/>
            <person name="Richardson P."/>
        </authorList>
    </citation>
    <scope>NUCLEOTIDE SEQUENCE</scope>
    <source>
        <strain evidence="2">2CP-1</strain>
    </source>
</reference>
<evidence type="ECO:0000259" key="1">
    <source>
        <dbReference type="Pfam" id="PF01755"/>
    </source>
</evidence>